<dbReference type="InterPro" id="IPR011025">
    <property type="entry name" value="GproteinA_insert"/>
</dbReference>
<dbReference type="InterPro" id="IPR027417">
    <property type="entry name" value="P-loop_NTPase"/>
</dbReference>
<dbReference type="GO" id="GO:0005834">
    <property type="term" value="C:heterotrimeric G-protein complex"/>
    <property type="evidence" value="ECO:0007669"/>
    <property type="project" value="InterPro"/>
</dbReference>
<dbReference type="SUPFAM" id="SSF52540">
    <property type="entry name" value="P-loop containing nucleoside triphosphate hydrolases"/>
    <property type="match status" value="1"/>
</dbReference>
<feature type="binding site" evidence="6">
    <location>
        <begin position="185"/>
        <end position="191"/>
    </location>
    <ligand>
        <name>GTP</name>
        <dbReference type="ChEBI" id="CHEBI:37565"/>
    </ligand>
</feature>
<keyword evidence="5" id="KW-0807">Transducer</keyword>
<keyword evidence="4 6" id="KW-0342">GTP-binding</keyword>
<dbReference type="GO" id="GO:0001664">
    <property type="term" value="F:G protein-coupled receptor binding"/>
    <property type="evidence" value="ECO:0007669"/>
    <property type="project" value="InterPro"/>
</dbReference>
<reference evidence="8" key="1">
    <citation type="submission" date="2020-05" db="EMBL/GenBank/DDBJ databases">
        <title>Phylogenomic resolution of chytrid fungi.</title>
        <authorList>
            <person name="Stajich J.E."/>
            <person name="Amses K."/>
            <person name="Simmons R."/>
            <person name="Seto K."/>
            <person name="Myers J."/>
            <person name="Bonds A."/>
            <person name="Quandt C.A."/>
            <person name="Barry K."/>
            <person name="Liu P."/>
            <person name="Grigoriev I."/>
            <person name="Longcore J.E."/>
            <person name="James T.Y."/>
        </authorList>
    </citation>
    <scope>NUCLEOTIDE SEQUENCE</scope>
    <source>
        <strain evidence="8">JEL0379</strain>
    </source>
</reference>
<dbReference type="Gene3D" id="1.10.400.10">
    <property type="entry name" value="GI Alpha 1, domain 2-like"/>
    <property type="match status" value="1"/>
</dbReference>
<feature type="binding site" evidence="7">
    <location>
        <position position="191"/>
    </location>
    <ligand>
        <name>Mg(2+)</name>
        <dbReference type="ChEBI" id="CHEBI:18420"/>
    </ligand>
</feature>
<dbReference type="PRINTS" id="PR01241">
    <property type="entry name" value="GPROTEINAFNG"/>
</dbReference>
<dbReference type="GO" id="GO:0003924">
    <property type="term" value="F:GTPase activity"/>
    <property type="evidence" value="ECO:0007669"/>
    <property type="project" value="InterPro"/>
</dbReference>
<keyword evidence="2 6" id="KW-0547">Nucleotide-binding</keyword>
<dbReference type="GO" id="GO:0031683">
    <property type="term" value="F:G-protein beta/gamma-subunit complex binding"/>
    <property type="evidence" value="ECO:0007669"/>
    <property type="project" value="InterPro"/>
</dbReference>
<evidence type="ECO:0000313" key="9">
    <source>
        <dbReference type="Proteomes" id="UP001212152"/>
    </source>
</evidence>
<dbReference type="InterPro" id="IPR001019">
    <property type="entry name" value="Gprotein_alpha_su"/>
</dbReference>
<keyword evidence="1 7" id="KW-0479">Metal-binding</keyword>
<dbReference type="AlphaFoldDB" id="A0AAD5TMA3"/>
<dbReference type="PRINTS" id="PR00318">
    <property type="entry name" value="GPROTEINA"/>
</dbReference>
<evidence type="ECO:0000256" key="3">
    <source>
        <dbReference type="ARBA" id="ARBA00022842"/>
    </source>
</evidence>
<evidence type="ECO:0000256" key="5">
    <source>
        <dbReference type="ARBA" id="ARBA00023224"/>
    </source>
</evidence>
<dbReference type="CDD" id="cd00066">
    <property type="entry name" value="G-alpha"/>
    <property type="match status" value="1"/>
</dbReference>
<dbReference type="Gene3D" id="3.40.50.300">
    <property type="entry name" value="P-loop containing nucleotide triphosphate hydrolases"/>
    <property type="match status" value="1"/>
</dbReference>
<sequence>MSTENASQSCLPCLVDPAEKQARAKSRDIDHALSRAQLLEKKEIKMLLLGPGESGKSTIFKQMKLIHSSGFDENDRRNFRIVIIRNVIQSMLAIIAAMDRYQIPLSDPTNERHRDTLKATNVEQAPESLSAEVTAAVKALWKDAGVRACYARRSEYDLQDSCSYFFDDVGRIAAPNYTPTDQDILRARVRTTGITSSTFAVGDLTYHMYDVGGQRSERRKWLHCFENVTAVVFMVALSEYDQVLAEDSTVNRMQEAIKLFDSICNSRWFVRTSIILFLNKIDLFEQKLTKVPLQSYFPEYTGGSSFKAGCEFMTRRFRALRRASNKPVYVHLTCATDTEQIKFVMDAVYDILVQKELDTLNIL</sequence>
<dbReference type="PANTHER" id="PTHR10218">
    <property type="entry name" value="GTP-BINDING PROTEIN ALPHA SUBUNIT"/>
    <property type="match status" value="1"/>
</dbReference>
<dbReference type="GO" id="GO:0000750">
    <property type="term" value="P:pheromone-dependent signal transduction involved in conjugation with cellular fusion"/>
    <property type="evidence" value="ECO:0007669"/>
    <property type="project" value="TreeGrafter"/>
</dbReference>
<feature type="binding site" evidence="7">
    <location>
        <position position="57"/>
    </location>
    <ligand>
        <name>Mg(2+)</name>
        <dbReference type="ChEBI" id="CHEBI:18420"/>
    </ligand>
</feature>
<evidence type="ECO:0000256" key="6">
    <source>
        <dbReference type="PIRSR" id="PIRSR601019-1"/>
    </source>
</evidence>
<dbReference type="GO" id="GO:0005737">
    <property type="term" value="C:cytoplasm"/>
    <property type="evidence" value="ECO:0007669"/>
    <property type="project" value="TreeGrafter"/>
</dbReference>
<dbReference type="GO" id="GO:0005525">
    <property type="term" value="F:GTP binding"/>
    <property type="evidence" value="ECO:0007669"/>
    <property type="project" value="UniProtKB-KW"/>
</dbReference>
<feature type="binding site" evidence="6">
    <location>
        <begin position="53"/>
        <end position="58"/>
    </location>
    <ligand>
        <name>GTP</name>
        <dbReference type="ChEBI" id="CHEBI:37565"/>
    </ligand>
</feature>
<dbReference type="SUPFAM" id="SSF47895">
    <property type="entry name" value="Transducin (alpha subunit), insertion domain"/>
    <property type="match status" value="1"/>
</dbReference>
<organism evidence="8 9">
    <name type="scientific">Geranomyces variabilis</name>
    <dbReference type="NCBI Taxonomy" id="109894"/>
    <lineage>
        <taxon>Eukaryota</taxon>
        <taxon>Fungi</taxon>
        <taxon>Fungi incertae sedis</taxon>
        <taxon>Chytridiomycota</taxon>
        <taxon>Chytridiomycota incertae sedis</taxon>
        <taxon>Chytridiomycetes</taxon>
        <taxon>Spizellomycetales</taxon>
        <taxon>Powellomycetaceae</taxon>
        <taxon>Geranomyces</taxon>
    </lineage>
</organism>
<dbReference type="SMART" id="SM00275">
    <property type="entry name" value="G_alpha"/>
    <property type="match status" value="1"/>
</dbReference>
<protein>
    <submittedName>
        <fullName evidence="8">Guanine nucleotide-binding protein subunit alpha</fullName>
    </submittedName>
</protein>
<dbReference type="FunFam" id="1.10.400.10:FF:000002">
    <property type="entry name" value="guanine nucleotide-binding protein G(Q) subunit alpha"/>
    <property type="match status" value="1"/>
</dbReference>
<keyword evidence="3 7" id="KW-0460">Magnesium</keyword>
<dbReference type="GO" id="GO:0007186">
    <property type="term" value="P:G protein-coupled receptor signaling pathway"/>
    <property type="evidence" value="ECO:0007669"/>
    <property type="project" value="InterPro"/>
</dbReference>
<evidence type="ECO:0000256" key="4">
    <source>
        <dbReference type="ARBA" id="ARBA00023134"/>
    </source>
</evidence>
<evidence type="ECO:0000313" key="8">
    <source>
        <dbReference type="EMBL" id="KAJ3180956.1"/>
    </source>
</evidence>
<dbReference type="Pfam" id="PF00503">
    <property type="entry name" value="G-alpha"/>
    <property type="match status" value="1"/>
</dbReference>
<feature type="binding site" evidence="6">
    <location>
        <begin position="279"/>
        <end position="282"/>
    </location>
    <ligand>
        <name>GTP</name>
        <dbReference type="ChEBI" id="CHEBI:37565"/>
    </ligand>
</feature>
<dbReference type="PROSITE" id="PS51882">
    <property type="entry name" value="G_ALPHA"/>
    <property type="match status" value="1"/>
</dbReference>
<evidence type="ECO:0000256" key="2">
    <source>
        <dbReference type="ARBA" id="ARBA00022741"/>
    </source>
</evidence>
<accession>A0AAD5TMA3</accession>
<feature type="binding site" evidence="6">
    <location>
        <position position="335"/>
    </location>
    <ligand>
        <name>GTP</name>
        <dbReference type="ChEBI" id="CHEBI:37565"/>
    </ligand>
</feature>
<dbReference type="Proteomes" id="UP001212152">
    <property type="component" value="Unassembled WGS sequence"/>
</dbReference>
<gene>
    <name evidence="8" type="primary">GPA1_4</name>
    <name evidence="8" type="ORF">HDU87_001604</name>
</gene>
<keyword evidence="9" id="KW-1185">Reference proteome</keyword>
<dbReference type="PANTHER" id="PTHR10218:SF302">
    <property type="entry name" value="GUANINE NUCLEOTIDE-BINDING PROTEIN ALPHA-5 SUBUNIT"/>
    <property type="match status" value="1"/>
</dbReference>
<comment type="caution">
    <text evidence="8">The sequence shown here is derived from an EMBL/GenBank/DDBJ whole genome shotgun (WGS) entry which is preliminary data.</text>
</comment>
<dbReference type="EMBL" id="JADGJQ010000014">
    <property type="protein sequence ID" value="KAJ3180956.1"/>
    <property type="molecule type" value="Genomic_DNA"/>
</dbReference>
<feature type="binding site" evidence="6">
    <location>
        <begin position="160"/>
        <end position="161"/>
    </location>
    <ligand>
        <name>GTP</name>
        <dbReference type="ChEBI" id="CHEBI:37565"/>
    </ligand>
</feature>
<name>A0AAD5TMA3_9FUNG</name>
<dbReference type="FunFam" id="3.40.50.300:FF:000563">
    <property type="entry name" value="Guanine nucleotide-binding protein alpha subunit"/>
    <property type="match status" value="1"/>
</dbReference>
<proteinExistence type="predicted"/>
<evidence type="ECO:0000256" key="1">
    <source>
        <dbReference type="ARBA" id="ARBA00022723"/>
    </source>
</evidence>
<feature type="binding site" evidence="6">
    <location>
        <begin position="210"/>
        <end position="214"/>
    </location>
    <ligand>
        <name>GTP</name>
        <dbReference type="ChEBI" id="CHEBI:37565"/>
    </ligand>
</feature>
<dbReference type="GO" id="GO:0046872">
    <property type="term" value="F:metal ion binding"/>
    <property type="evidence" value="ECO:0007669"/>
    <property type="project" value="UniProtKB-KW"/>
</dbReference>
<dbReference type="InterPro" id="IPR002975">
    <property type="entry name" value="Fungi_Gprotein_alpha"/>
</dbReference>
<evidence type="ECO:0000256" key="7">
    <source>
        <dbReference type="PIRSR" id="PIRSR601019-2"/>
    </source>
</evidence>